<evidence type="ECO:0000256" key="4">
    <source>
        <dbReference type="ARBA" id="ARBA00022475"/>
    </source>
</evidence>
<dbReference type="InterPro" id="IPR048279">
    <property type="entry name" value="MdtK-like"/>
</dbReference>
<keyword evidence="6 8" id="KW-1133">Transmembrane helix</keyword>
<evidence type="ECO:0000256" key="3">
    <source>
        <dbReference type="ARBA" id="ARBA00022448"/>
    </source>
</evidence>
<evidence type="ECO:0000256" key="2">
    <source>
        <dbReference type="ARBA" id="ARBA00010199"/>
    </source>
</evidence>
<feature type="transmembrane region" description="Helical" evidence="8">
    <location>
        <begin position="398"/>
        <end position="417"/>
    </location>
</feature>
<keyword evidence="10" id="KW-1185">Reference proteome</keyword>
<keyword evidence="4" id="KW-1003">Cell membrane</keyword>
<evidence type="ECO:0000313" key="10">
    <source>
        <dbReference type="Proteomes" id="UP001058860"/>
    </source>
</evidence>
<feature type="transmembrane region" description="Helical" evidence="8">
    <location>
        <begin position="193"/>
        <end position="212"/>
    </location>
</feature>
<feature type="transmembrane region" description="Helical" evidence="8">
    <location>
        <begin position="305"/>
        <end position="324"/>
    </location>
</feature>
<dbReference type="Pfam" id="PF01554">
    <property type="entry name" value="MatE"/>
    <property type="match status" value="2"/>
</dbReference>
<dbReference type="InterPro" id="IPR044644">
    <property type="entry name" value="DinF-like"/>
</dbReference>
<dbReference type="EMBL" id="CP088295">
    <property type="protein sequence ID" value="UUY04431.1"/>
    <property type="molecule type" value="Genomic_DNA"/>
</dbReference>
<feature type="transmembrane region" description="Helical" evidence="8">
    <location>
        <begin position="129"/>
        <end position="149"/>
    </location>
</feature>
<dbReference type="RefSeq" id="WP_353864914.1">
    <property type="nucleotide sequence ID" value="NZ_CP088295.1"/>
</dbReference>
<feature type="transmembrane region" description="Helical" evidence="8">
    <location>
        <begin position="161"/>
        <end position="181"/>
    </location>
</feature>
<keyword evidence="3" id="KW-0813">Transport</keyword>
<dbReference type="PANTHER" id="PTHR42893:SF46">
    <property type="entry name" value="PROTEIN DETOXIFICATION 44, CHLOROPLASTIC"/>
    <property type="match status" value="1"/>
</dbReference>
<dbReference type="InterPro" id="IPR002528">
    <property type="entry name" value="MATE_fam"/>
</dbReference>
<feature type="transmembrane region" description="Helical" evidence="8">
    <location>
        <begin position="42"/>
        <end position="65"/>
    </location>
</feature>
<protein>
    <submittedName>
        <fullName evidence="9">MATE family efflux transporter</fullName>
    </submittedName>
</protein>
<organism evidence="9 10">
    <name type="scientific">Svornostia abyssi</name>
    <dbReference type="NCBI Taxonomy" id="2898438"/>
    <lineage>
        <taxon>Bacteria</taxon>
        <taxon>Bacillati</taxon>
        <taxon>Actinomycetota</taxon>
        <taxon>Thermoleophilia</taxon>
        <taxon>Solirubrobacterales</taxon>
        <taxon>Baekduiaceae</taxon>
        <taxon>Svornostia</taxon>
    </lineage>
</organism>
<evidence type="ECO:0000256" key="1">
    <source>
        <dbReference type="ARBA" id="ARBA00004651"/>
    </source>
</evidence>
<dbReference type="NCBIfam" id="TIGR00797">
    <property type="entry name" value="matE"/>
    <property type="match status" value="1"/>
</dbReference>
<reference evidence="10" key="1">
    <citation type="submission" date="2021-11" db="EMBL/GenBank/DDBJ databases">
        <title>Cultivation dependent microbiological survey of springs from the worlds oldest radium mine currently devoted to the extraction of radon-saturated water.</title>
        <authorList>
            <person name="Kapinusova G."/>
            <person name="Smrhova T."/>
            <person name="Strejcek M."/>
            <person name="Suman J."/>
            <person name="Jani K."/>
            <person name="Pajer P."/>
            <person name="Uhlik O."/>
        </authorList>
    </citation>
    <scope>NUCLEOTIDE SEQUENCE [LARGE SCALE GENOMIC DNA]</scope>
    <source>
        <strain evidence="10">J379</strain>
    </source>
</reference>
<feature type="transmembrane region" description="Helical" evidence="8">
    <location>
        <begin position="263"/>
        <end position="285"/>
    </location>
</feature>
<feature type="transmembrane region" description="Helical" evidence="8">
    <location>
        <begin position="373"/>
        <end position="392"/>
    </location>
</feature>
<gene>
    <name evidence="9" type="ORF">LRS13_02545</name>
</gene>
<comment type="subcellular location">
    <subcellularLocation>
        <location evidence="1">Cell membrane</location>
        <topology evidence="1">Multi-pass membrane protein</topology>
    </subcellularLocation>
</comment>
<evidence type="ECO:0000256" key="5">
    <source>
        <dbReference type="ARBA" id="ARBA00022692"/>
    </source>
</evidence>
<keyword evidence="5 8" id="KW-0812">Transmembrane</keyword>
<dbReference type="Proteomes" id="UP001058860">
    <property type="component" value="Chromosome"/>
</dbReference>
<accession>A0ABY5PIE8</accession>
<comment type="similarity">
    <text evidence="2">Belongs to the multi antimicrobial extrusion (MATE) (TC 2.A.66.1) family.</text>
</comment>
<evidence type="ECO:0000256" key="6">
    <source>
        <dbReference type="ARBA" id="ARBA00022989"/>
    </source>
</evidence>
<sequence>MSGRSLDRQILRLAVPALGALAAEPLYLLVDTAIVGHLGTPQLAALAIAATILTSLVSLCIFLTYGTTAQVARLHGAGDDAAAGGLAAQALWLALALSAALVTGCVVLADPLVAVLGGSGEVADLAARYLRISALGLPFALIALAGQGFLRGIGDLRTPLIVVVVAQAANIVLEVWFVYGLGWGLDGSAAGTVIAQAGMGAAFAWLLLRAPADDRRPDRARIRPLLKISGELFVRSAALLVAFATASAVLARVGEASLGAHLIAFQLFVFGALVLDAVAIAAQVLVGRALGADDADGARAAGWRVILWALVAGCIFGVVLVALRDVIPRAFTPDQAVLDQAAEVWWLFALMQPIAAVVFALDGILIGAGDTRFLAGSMVVAGPLVYMPVALASLAFDWGIVGVWCGLVGLMLARLVLLGARWLGGRWAVTGAVRATQS</sequence>
<evidence type="ECO:0000313" key="9">
    <source>
        <dbReference type="EMBL" id="UUY04431.1"/>
    </source>
</evidence>
<feature type="transmembrane region" description="Helical" evidence="8">
    <location>
        <begin position="86"/>
        <end position="109"/>
    </location>
</feature>
<keyword evidence="7 8" id="KW-0472">Membrane</keyword>
<feature type="transmembrane region" description="Helical" evidence="8">
    <location>
        <begin position="344"/>
        <end position="366"/>
    </location>
</feature>
<name>A0ABY5PIE8_9ACTN</name>
<feature type="transmembrane region" description="Helical" evidence="8">
    <location>
        <begin position="12"/>
        <end position="30"/>
    </location>
</feature>
<evidence type="ECO:0000256" key="8">
    <source>
        <dbReference type="SAM" id="Phobius"/>
    </source>
</evidence>
<evidence type="ECO:0000256" key="7">
    <source>
        <dbReference type="ARBA" id="ARBA00023136"/>
    </source>
</evidence>
<proteinExistence type="inferred from homology"/>
<dbReference type="CDD" id="cd13136">
    <property type="entry name" value="MATE_DinF_like"/>
    <property type="match status" value="1"/>
</dbReference>
<dbReference type="PIRSF" id="PIRSF006603">
    <property type="entry name" value="DinF"/>
    <property type="match status" value="1"/>
</dbReference>
<dbReference type="PANTHER" id="PTHR42893">
    <property type="entry name" value="PROTEIN DETOXIFICATION 44, CHLOROPLASTIC-RELATED"/>
    <property type="match status" value="1"/>
</dbReference>
<feature type="transmembrane region" description="Helical" evidence="8">
    <location>
        <begin position="232"/>
        <end position="251"/>
    </location>
</feature>